<name>A0A9Q3IJP1_9BASI</name>
<sequence length="89" mass="10022">MSSSRRYKCNSEGSNRHIHEPLQLGNVTPKQPRSDGLLEYPENVPQRGLNSETLQWMESTIIQTSNQKGKGVPFEKEGGKQGRSPSSFY</sequence>
<organism evidence="2 3">
    <name type="scientific">Austropuccinia psidii MF-1</name>
    <dbReference type="NCBI Taxonomy" id="1389203"/>
    <lineage>
        <taxon>Eukaryota</taxon>
        <taxon>Fungi</taxon>
        <taxon>Dikarya</taxon>
        <taxon>Basidiomycota</taxon>
        <taxon>Pucciniomycotina</taxon>
        <taxon>Pucciniomycetes</taxon>
        <taxon>Pucciniales</taxon>
        <taxon>Sphaerophragmiaceae</taxon>
        <taxon>Austropuccinia</taxon>
    </lineage>
</organism>
<evidence type="ECO:0000313" key="2">
    <source>
        <dbReference type="EMBL" id="MBW0543848.1"/>
    </source>
</evidence>
<feature type="region of interest" description="Disordered" evidence="1">
    <location>
        <begin position="1"/>
        <end position="37"/>
    </location>
</feature>
<dbReference type="AlphaFoldDB" id="A0A9Q3IJP1"/>
<gene>
    <name evidence="2" type="ORF">O181_083563</name>
</gene>
<accession>A0A9Q3IJP1</accession>
<feature type="region of interest" description="Disordered" evidence="1">
    <location>
        <begin position="62"/>
        <end position="89"/>
    </location>
</feature>
<evidence type="ECO:0000313" key="3">
    <source>
        <dbReference type="Proteomes" id="UP000765509"/>
    </source>
</evidence>
<protein>
    <submittedName>
        <fullName evidence="2">Uncharacterized protein</fullName>
    </submittedName>
</protein>
<reference evidence="2" key="1">
    <citation type="submission" date="2021-03" db="EMBL/GenBank/DDBJ databases">
        <title>Draft genome sequence of rust myrtle Austropuccinia psidii MF-1, a brazilian biotype.</title>
        <authorList>
            <person name="Quecine M.C."/>
            <person name="Pachon D.M.R."/>
            <person name="Bonatelli M.L."/>
            <person name="Correr F.H."/>
            <person name="Franceschini L.M."/>
            <person name="Leite T.F."/>
            <person name="Margarido G.R.A."/>
            <person name="Almeida C.A."/>
            <person name="Ferrarezi J.A."/>
            <person name="Labate C.A."/>
        </authorList>
    </citation>
    <scope>NUCLEOTIDE SEQUENCE</scope>
    <source>
        <strain evidence="2">MF-1</strain>
    </source>
</reference>
<proteinExistence type="predicted"/>
<evidence type="ECO:0000256" key="1">
    <source>
        <dbReference type="SAM" id="MobiDB-lite"/>
    </source>
</evidence>
<keyword evidence="3" id="KW-1185">Reference proteome</keyword>
<comment type="caution">
    <text evidence="2">The sequence shown here is derived from an EMBL/GenBank/DDBJ whole genome shotgun (WGS) entry which is preliminary data.</text>
</comment>
<dbReference type="Proteomes" id="UP000765509">
    <property type="component" value="Unassembled WGS sequence"/>
</dbReference>
<dbReference type="EMBL" id="AVOT02048628">
    <property type="protein sequence ID" value="MBW0543848.1"/>
    <property type="molecule type" value="Genomic_DNA"/>
</dbReference>